<dbReference type="CDD" id="cd00090">
    <property type="entry name" value="HTH_ARSR"/>
    <property type="match status" value="1"/>
</dbReference>
<evidence type="ECO:0000259" key="1">
    <source>
        <dbReference type="Pfam" id="PF25213"/>
    </source>
</evidence>
<dbReference type="OrthoDB" id="11410at2157"/>
<dbReference type="Gene3D" id="1.10.10.10">
    <property type="entry name" value="Winged helix-like DNA-binding domain superfamily/Winged helix DNA-binding domain"/>
    <property type="match status" value="1"/>
</dbReference>
<dbReference type="InterPro" id="IPR036388">
    <property type="entry name" value="WH-like_DNA-bd_sf"/>
</dbReference>
<dbReference type="EMBL" id="CP003843">
    <property type="protein sequence ID" value="AFS82378.1"/>
    <property type="molecule type" value="Genomic_DNA"/>
</dbReference>
<sequence length="270" mass="31549">MVDDAMYETAADNFLELSSIQRLQILAKLEEKKSKPADLVKEFDSTKQEVYRNFSRLEDGHLIVKDRDGNYELTEFGRTMYNQVPAIMFLSQNMKYFHHHNFGNMPKKFYMRVGQLSDCQYIKGLGTILEKWKEIYNNAEEYIYLLTSEIILDLGKPLIEKLKKGVKLQYILSETCTIPQGRAENMKKIDFKKYVQNGTAERKMLKTIPTAIVLNEKEAFIAFPDLAGEPDLSEIFYGTSADFHEWCHDYFLYYWNKAGSFNESKLVEKV</sequence>
<protein>
    <submittedName>
        <fullName evidence="2">Transcriptional regulator protein-like protein</fullName>
    </submittedName>
</protein>
<dbReference type="SUPFAM" id="SSF46785">
    <property type="entry name" value="Winged helix' DNA-binding domain"/>
    <property type="match status" value="1"/>
</dbReference>
<evidence type="ECO:0000313" key="3">
    <source>
        <dbReference type="Proteomes" id="UP000006100"/>
    </source>
</evidence>
<dbReference type="GeneID" id="13697588"/>
<dbReference type="Proteomes" id="UP000006100">
    <property type="component" value="Chromosome"/>
</dbReference>
<dbReference type="Pfam" id="PF25213">
    <property type="entry name" value="HVO_A0261_N"/>
    <property type="match status" value="1"/>
</dbReference>
<dbReference type="PATRIC" id="fig|1229909.8.peg.604"/>
<dbReference type="InterPro" id="IPR057527">
    <property type="entry name" value="HVO_A0261-like_N"/>
</dbReference>
<dbReference type="HOGENOM" id="CLU_062767_3_0_2"/>
<proteinExistence type="predicted"/>
<dbReference type="AlphaFoldDB" id="K0B8C9"/>
<dbReference type="InterPro" id="IPR011991">
    <property type="entry name" value="ArsR-like_HTH"/>
</dbReference>
<evidence type="ECO:0000313" key="2">
    <source>
        <dbReference type="EMBL" id="AFS82378.1"/>
    </source>
</evidence>
<dbReference type="RefSeq" id="WP_014964750.1">
    <property type="nucleotide sequence ID" value="NC_018656.1"/>
</dbReference>
<accession>K0B8C9</accession>
<name>K0B8C9_9ARCH</name>
<reference evidence="2 3" key="1">
    <citation type="journal article" date="2012" name="J. Bacteriol.">
        <title>Draft Genome Sequence of an Ammonia-Oxidizing Archaeon, "Candidatus Nitrosopumilus sediminis" AR2, from Svalbard in the Arctic Circle.</title>
        <authorList>
            <person name="Park S.J."/>
            <person name="Kim J.G."/>
            <person name="Jung M.Y."/>
            <person name="Kim S.J."/>
            <person name="Cha I.T."/>
            <person name="Ghai R."/>
            <person name="Martin-Cuadrado A.B."/>
            <person name="Rodriguez-Valera F."/>
            <person name="Rhee S.K."/>
        </authorList>
    </citation>
    <scope>NUCLEOTIDE SEQUENCE [LARGE SCALE GENOMIC DNA]</scope>
    <source>
        <strain evidence="2 3">AR2</strain>
    </source>
</reference>
<keyword evidence="3" id="KW-1185">Reference proteome</keyword>
<organism evidence="2 3">
    <name type="scientific">Candidatus Nitrosopumilus sediminis</name>
    <dbReference type="NCBI Taxonomy" id="1229909"/>
    <lineage>
        <taxon>Archaea</taxon>
        <taxon>Nitrososphaerota</taxon>
        <taxon>Nitrososphaeria</taxon>
        <taxon>Nitrosopumilales</taxon>
        <taxon>Nitrosopumilaceae</taxon>
        <taxon>Nitrosopumilus</taxon>
    </lineage>
</organism>
<dbReference type="InterPro" id="IPR036390">
    <property type="entry name" value="WH_DNA-bd_sf"/>
</dbReference>
<feature type="domain" description="HVO-A0261-like N-terminal" evidence="1">
    <location>
        <begin position="18"/>
        <end position="84"/>
    </location>
</feature>
<gene>
    <name evidence="2" type="ORF">NSED_02860</name>
</gene>
<dbReference type="eggNOG" id="arCOG04362">
    <property type="taxonomic scope" value="Archaea"/>
</dbReference>
<dbReference type="KEGG" id="nir:NSED_02860"/>